<dbReference type="InterPro" id="IPR050736">
    <property type="entry name" value="Sensor_HK_Regulatory"/>
</dbReference>
<dbReference type="FunFam" id="3.30.565.10:FF:000006">
    <property type="entry name" value="Sensor histidine kinase WalK"/>
    <property type="match status" value="1"/>
</dbReference>
<dbReference type="SUPFAM" id="SSF55874">
    <property type="entry name" value="ATPase domain of HSP90 chaperone/DNA topoisomerase II/histidine kinase"/>
    <property type="match status" value="1"/>
</dbReference>
<evidence type="ECO:0000256" key="2">
    <source>
        <dbReference type="ARBA" id="ARBA00004370"/>
    </source>
</evidence>
<dbReference type="PRINTS" id="PR00344">
    <property type="entry name" value="BCTRLSENSOR"/>
</dbReference>
<proteinExistence type="predicted"/>
<comment type="catalytic activity">
    <reaction evidence="1">
        <text>ATP + protein L-histidine = ADP + protein N-phospho-L-histidine.</text>
        <dbReference type="EC" id="2.7.13.3"/>
    </reaction>
</comment>
<dbReference type="EC" id="2.7.13.3" evidence="3"/>
<evidence type="ECO:0000313" key="10">
    <source>
        <dbReference type="Proteomes" id="UP000198995"/>
    </source>
</evidence>
<dbReference type="SUPFAM" id="SSF47384">
    <property type="entry name" value="Homodimeric domain of signal transducing histidine kinase"/>
    <property type="match status" value="1"/>
</dbReference>
<comment type="subcellular location">
    <subcellularLocation>
        <location evidence="2">Membrane</location>
    </subcellularLocation>
</comment>
<dbReference type="InterPro" id="IPR036097">
    <property type="entry name" value="HisK_dim/P_sf"/>
</dbReference>
<organism evidence="9 10">
    <name type="scientific">Peptococcus niger</name>
    <dbReference type="NCBI Taxonomy" id="2741"/>
    <lineage>
        <taxon>Bacteria</taxon>
        <taxon>Bacillati</taxon>
        <taxon>Bacillota</taxon>
        <taxon>Clostridia</taxon>
        <taxon>Eubacteriales</taxon>
        <taxon>Peptococcaceae</taxon>
        <taxon>Peptococcus</taxon>
    </lineage>
</organism>
<dbReference type="SMART" id="SM00388">
    <property type="entry name" value="HisKA"/>
    <property type="match status" value="1"/>
</dbReference>
<dbReference type="CDD" id="cd00075">
    <property type="entry name" value="HATPase"/>
    <property type="match status" value="1"/>
</dbReference>
<dbReference type="InterPro" id="IPR004358">
    <property type="entry name" value="Sig_transdc_His_kin-like_C"/>
</dbReference>
<dbReference type="GO" id="GO:0000155">
    <property type="term" value="F:phosphorelay sensor kinase activity"/>
    <property type="evidence" value="ECO:0007669"/>
    <property type="project" value="InterPro"/>
</dbReference>
<dbReference type="Pfam" id="PF00512">
    <property type="entry name" value="HisKA"/>
    <property type="match status" value="1"/>
</dbReference>
<dbReference type="InterPro" id="IPR005467">
    <property type="entry name" value="His_kinase_dom"/>
</dbReference>
<keyword evidence="4" id="KW-0597">Phosphoprotein</keyword>
<sequence>MHESKANEWIYYVAQIGHDLRTPLNIIKGFGELLDQEMAGPLNPKQHIYTKKIIQESDALLYVINQLLDWARLSGDKVVLSPERADLYLLGLEIQGQFELRMEQTGVQLINDIPKGTVVELDRNKFRQVLVNIVDNAFKFTQSGGEVHLAIRQDDAHLYLDIRDSGRGMNPEQVGRIFNAFDTAGEAVEADGHGAGLGLWIARSIVQAHGGTLLAESVPGLGSTFTISLPKGADAL</sequence>
<dbReference type="PANTHER" id="PTHR43711">
    <property type="entry name" value="TWO-COMPONENT HISTIDINE KINASE"/>
    <property type="match status" value="1"/>
</dbReference>
<dbReference type="InterPro" id="IPR003661">
    <property type="entry name" value="HisK_dim/P_dom"/>
</dbReference>
<evidence type="ECO:0000259" key="8">
    <source>
        <dbReference type="PROSITE" id="PS50109"/>
    </source>
</evidence>
<protein>
    <recommendedName>
        <fullName evidence="3">histidine kinase</fullName>
        <ecNumber evidence="3">2.7.13.3</ecNumber>
    </recommendedName>
</protein>
<keyword evidence="5" id="KW-0808">Transferase</keyword>
<evidence type="ECO:0000256" key="6">
    <source>
        <dbReference type="ARBA" id="ARBA00022777"/>
    </source>
</evidence>
<dbReference type="Proteomes" id="UP000198995">
    <property type="component" value="Unassembled WGS sequence"/>
</dbReference>
<feature type="domain" description="Histidine kinase" evidence="8">
    <location>
        <begin position="15"/>
        <end position="233"/>
    </location>
</feature>
<evidence type="ECO:0000256" key="3">
    <source>
        <dbReference type="ARBA" id="ARBA00012438"/>
    </source>
</evidence>
<dbReference type="STRING" id="2741.SAMN04489866_101172"/>
<dbReference type="InterPro" id="IPR036890">
    <property type="entry name" value="HATPase_C_sf"/>
</dbReference>
<name>A0A1G6S177_PEPNI</name>
<evidence type="ECO:0000256" key="7">
    <source>
        <dbReference type="ARBA" id="ARBA00023012"/>
    </source>
</evidence>
<keyword evidence="7" id="KW-0902">Two-component regulatory system</keyword>
<dbReference type="Gene3D" id="3.30.565.10">
    <property type="entry name" value="Histidine kinase-like ATPase, C-terminal domain"/>
    <property type="match status" value="1"/>
</dbReference>
<reference evidence="9 10" key="1">
    <citation type="submission" date="2016-10" db="EMBL/GenBank/DDBJ databases">
        <authorList>
            <person name="de Groot N.N."/>
        </authorList>
    </citation>
    <scope>NUCLEOTIDE SEQUENCE [LARGE SCALE GENOMIC DNA]</scope>
    <source>
        <strain evidence="9 10">DSM 20475</strain>
    </source>
</reference>
<dbReference type="InterPro" id="IPR003594">
    <property type="entry name" value="HATPase_dom"/>
</dbReference>
<dbReference type="PROSITE" id="PS50109">
    <property type="entry name" value="HIS_KIN"/>
    <property type="match status" value="1"/>
</dbReference>
<dbReference type="PANTHER" id="PTHR43711:SF1">
    <property type="entry name" value="HISTIDINE KINASE 1"/>
    <property type="match status" value="1"/>
</dbReference>
<dbReference type="GO" id="GO:0016020">
    <property type="term" value="C:membrane"/>
    <property type="evidence" value="ECO:0007669"/>
    <property type="project" value="UniProtKB-SubCell"/>
</dbReference>
<dbReference type="Pfam" id="PF02518">
    <property type="entry name" value="HATPase_c"/>
    <property type="match status" value="1"/>
</dbReference>
<dbReference type="OrthoDB" id="9780718at2"/>
<keyword evidence="6 9" id="KW-0418">Kinase</keyword>
<evidence type="ECO:0000256" key="4">
    <source>
        <dbReference type="ARBA" id="ARBA00022553"/>
    </source>
</evidence>
<evidence type="ECO:0000313" key="9">
    <source>
        <dbReference type="EMBL" id="SDD09945.1"/>
    </source>
</evidence>
<evidence type="ECO:0000256" key="5">
    <source>
        <dbReference type="ARBA" id="ARBA00022679"/>
    </source>
</evidence>
<keyword evidence="10" id="KW-1185">Reference proteome</keyword>
<dbReference type="AlphaFoldDB" id="A0A1G6S177"/>
<evidence type="ECO:0000256" key="1">
    <source>
        <dbReference type="ARBA" id="ARBA00000085"/>
    </source>
</evidence>
<accession>A0A1G6S177</accession>
<gene>
    <name evidence="9" type="ORF">SAMN04489866_101172</name>
</gene>
<dbReference type="RefSeq" id="WP_159427921.1">
    <property type="nucleotide sequence ID" value="NZ_FNAF01000001.1"/>
</dbReference>
<dbReference type="EMBL" id="FNAF01000001">
    <property type="protein sequence ID" value="SDD09945.1"/>
    <property type="molecule type" value="Genomic_DNA"/>
</dbReference>
<dbReference type="SMART" id="SM00387">
    <property type="entry name" value="HATPase_c"/>
    <property type="match status" value="1"/>
</dbReference>
<dbReference type="Gene3D" id="1.10.287.130">
    <property type="match status" value="1"/>
</dbReference>
<dbReference type="CDD" id="cd00082">
    <property type="entry name" value="HisKA"/>
    <property type="match status" value="1"/>
</dbReference>